<dbReference type="Pfam" id="PF05433">
    <property type="entry name" value="Rick_17kDa_Anti"/>
    <property type="match status" value="1"/>
</dbReference>
<dbReference type="RefSeq" id="WP_201080659.1">
    <property type="nucleotide sequence ID" value="NZ_CP067420.1"/>
</dbReference>
<dbReference type="PROSITE" id="PS51257">
    <property type="entry name" value="PROKAR_LIPOPROTEIN"/>
    <property type="match status" value="1"/>
</dbReference>
<evidence type="ECO:0000256" key="2">
    <source>
        <dbReference type="ARBA" id="ARBA00008681"/>
    </source>
</evidence>
<feature type="domain" description="Surface antigen" evidence="9">
    <location>
        <begin position="74"/>
        <end position="157"/>
    </location>
</feature>
<keyword evidence="11" id="KW-1185">Reference proteome</keyword>
<evidence type="ECO:0000256" key="5">
    <source>
        <dbReference type="ARBA" id="ARBA00023139"/>
    </source>
</evidence>
<dbReference type="InterPro" id="IPR032635">
    <property type="entry name" value="Anti_2"/>
</dbReference>
<evidence type="ECO:0000259" key="8">
    <source>
        <dbReference type="Pfam" id="PF05433"/>
    </source>
</evidence>
<comment type="similarity">
    <text evidence="2">Belongs to the rickettsiale 17 kDa surface antigen family.</text>
</comment>
<dbReference type="PIRSF" id="PIRSF002721">
    <property type="entry name" value="Surface_antigen_Rickettsia"/>
    <property type="match status" value="1"/>
</dbReference>
<keyword evidence="6" id="KW-0449">Lipoprotein</keyword>
<dbReference type="InterPro" id="IPR008816">
    <property type="entry name" value="Gly_zipper_2TM_dom"/>
</dbReference>
<name>A0ABX7BCI1_9PROT</name>
<feature type="signal peptide" evidence="7">
    <location>
        <begin position="1"/>
        <end position="18"/>
    </location>
</feature>
<accession>A0ABX7BCI1</accession>
<evidence type="ECO:0000256" key="3">
    <source>
        <dbReference type="ARBA" id="ARBA00015281"/>
    </source>
</evidence>
<proteinExistence type="inferred from homology"/>
<evidence type="ECO:0000256" key="1">
    <source>
        <dbReference type="ARBA" id="ARBA00004459"/>
    </source>
</evidence>
<feature type="chain" id="PRO_5046995216" description="17 kDa surface antigen" evidence="7">
    <location>
        <begin position="19"/>
        <end position="158"/>
    </location>
</feature>
<reference evidence="10" key="1">
    <citation type="submission" date="2021-02" db="EMBL/GenBank/DDBJ databases">
        <title>Skermanella TT6 skin isolate.</title>
        <authorList>
            <person name="Lee K."/>
            <person name="Ganzorig M."/>
        </authorList>
    </citation>
    <scope>NUCLEOTIDE SEQUENCE</scope>
    <source>
        <strain evidence="10">TT6</strain>
    </source>
</reference>
<evidence type="ECO:0000256" key="7">
    <source>
        <dbReference type="SAM" id="SignalP"/>
    </source>
</evidence>
<dbReference type="Pfam" id="PF16998">
    <property type="entry name" value="17kDa_Anti_2"/>
    <property type="match status" value="1"/>
</dbReference>
<evidence type="ECO:0000313" key="11">
    <source>
        <dbReference type="Proteomes" id="UP000595197"/>
    </source>
</evidence>
<dbReference type="EMBL" id="CP067420">
    <property type="protein sequence ID" value="QQP92091.1"/>
    <property type="molecule type" value="Genomic_DNA"/>
</dbReference>
<keyword evidence="5" id="KW-0564">Palmitate</keyword>
<gene>
    <name evidence="10" type="ORF">IGS68_13185</name>
</gene>
<sequence length="158" mass="16228">MRKLVLSIFLSGSLLATAGCADGIGTKQGVGTLGGAAAGGLAGAQFGKGRGQLAMTAGGVLLGALLGGEVGRSLDRADQAYATQAADRAYSAPVGETIRWQNPESGNYGTVTPIREGRNTQTGQYCREFNQTIYVGGRAEQATGRACQQQDGTWQIVS</sequence>
<evidence type="ECO:0000256" key="6">
    <source>
        <dbReference type="ARBA" id="ARBA00023288"/>
    </source>
</evidence>
<keyword evidence="4 7" id="KW-0732">Signal</keyword>
<dbReference type="InterPro" id="IPR016364">
    <property type="entry name" value="Surface_antigen_Rickettsia"/>
</dbReference>
<evidence type="ECO:0000313" key="10">
    <source>
        <dbReference type="EMBL" id="QQP92091.1"/>
    </source>
</evidence>
<feature type="domain" description="Glycine zipper 2TM" evidence="8">
    <location>
        <begin position="30"/>
        <end position="71"/>
    </location>
</feature>
<evidence type="ECO:0000259" key="9">
    <source>
        <dbReference type="Pfam" id="PF16998"/>
    </source>
</evidence>
<evidence type="ECO:0000256" key="4">
    <source>
        <dbReference type="ARBA" id="ARBA00022729"/>
    </source>
</evidence>
<comment type="subcellular location">
    <subcellularLocation>
        <location evidence="1">Cell outer membrane</location>
        <topology evidence="1">Lipid-anchor</topology>
    </subcellularLocation>
</comment>
<organism evidence="10 11">
    <name type="scientific">Skermanella cutis</name>
    <dbReference type="NCBI Taxonomy" id="2775420"/>
    <lineage>
        <taxon>Bacteria</taxon>
        <taxon>Pseudomonadati</taxon>
        <taxon>Pseudomonadota</taxon>
        <taxon>Alphaproteobacteria</taxon>
        <taxon>Rhodospirillales</taxon>
        <taxon>Azospirillaceae</taxon>
        <taxon>Skermanella</taxon>
    </lineage>
</organism>
<protein>
    <recommendedName>
        <fullName evidence="3">17 kDa surface antigen</fullName>
    </recommendedName>
</protein>
<dbReference type="Proteomes" id="UP000595197">
    <property type="component" value="Chromosome"/>
</dbReference>